<name>A0A174ITQ7_9CLOT</name>
<evidence type="ECO:0000313" key="2">
    <source>
        <dbReference type="Proteomes" id="UP000095558"/>
    </source>
</evidence>
<evidence type="ECO:0000313" key="1">
    <source>
        <dbReference type="EMBL" id="CUO19315.1"/>
    </source>
</evidence>
<dbReference type="RefSeq" id="WP_042398531.1">
    <property type="nucleotide sequence ID" value="NZ_CYYT01000039.1"/>
</dbReference>
<dbReference type="InterPro" id="IPR025373">
    <property type="entry name" value="DUF4363"/>
</dbReference>
<protein>
    <recommendedName>
        <fullName evidence="3">DUF4363 family protein</fullName>
    </recommendedName>
</protein>
<dbReference type="OrthoDB" id="3034917at2"/>
<dbReference type="GeneID" id="83012053"/>
<evidence type="ECO:0008006" key="3">
    <source>
        <dbReference type="Google" id="ProtNLM"/>
    </source>
</evidence>
<accession>A0A174ITQ7</accession>
<proteinExistence type="predicted"/>
<dbReference type="Proteomes" id="UP000095558">
    <property type="component" value="Unassembled WGS sequence"/>
</dbReference>
<dbReference type="EMBL" id="CYZV01000016">
    <property type="protein sequence ID" value="CUO19315.1"/>
    <property type="molecule type" value="Genomic_DNA"/>
</dbReference>
<dbReference type="Pfam" id="PF14276">
    <property type="entry name" value="DUF4363"/>
    <property type="match status" value="1"/>
</dbReference>
<gene>
    <name evidence="1" type="ORF">ERS852470_01680</name>
</gene>
<reference evidence="1 2" key="1">
    <citation type="submission" date="2015-09" db="EMBL/GenBank/DDBJ databases">
        <authorList>
            <consortium name="Pathogen Informatics"/>
        </authorList>
    </citation>
    <scope>NUCLEOTIDE SEQUENCE [LARGE SCALE GENOMIC DNA]</scope>
    <source>
        <strain evidence="1 2">2789STDY5834855</strain>
    </source>
</reference>
<sequence>MKNSLFSIFLFIILLGFLTYTDISFKNLCSEVIDMCEEMETTMKSSSKEENFKNAMDIYDLIQDKGKFAAIYINHVDYDVMLNEALKLTVYIENDDPSESEASLHLLKSSTEHMKKLQVPNIENIF</sequence>
<dbReference type="AlphaFoldDB" id="A0A174ITQ7"/>
<organism evidence="1 2">
    <name type="scientific">Clostridium disporicum</name>
    <dbReference type="NCBI Taxonomy" id="84024"/>
    <lineage>
        <taxon>Bacteria</taxon>
        <taxon>Bacillati</taxon>
        <taxon>Bacillota</taxon>
        <taxon>Clostridia</taxon>
        <taxon>Eubacteriales</taxon>
        <taxon>Clostridiaceae</taxon>
        <taxon>Clostridium</taxon>
    </lineage>
</organism>